<dbReference type="InterPro" id="IPR024951">
    <property type="entry name" value="Sulfurylase_cat_dom"/>
</dbReference>
<comment type="caution">
    <text evidence="4">The sequence shown here is derived from an EMBL/GenBank/DDBJ whole genome shotgun (WGS) entry which is preliminary data.</text>
</comment>
<dbReference type="GO" id="GO:0004781">
    <property type="term" value="F:sulfate adenylyltransferase (ATP) activity"/>
    <property type="evidence" value="ECO:0007669"/>
    <property type="project" value="InterPro"/>
</dbReference>
<keyword evidence="5" id="KW-1185">Reference proteome</keyword>
<proteinExistence type="predicted"/>
<dbReference type="Pfam" id="PF14306">
    <property type="entry name" value="PUA_2"/>
    <property type="match status" value="1"/>
</dbReference>
<gene>
    <name evidence="4" type="ORF">CP960_04270</name>
</gene>
<accession>A0A2N1J489</accession>
<sequence length="350" mass="40800">MTYEVNEETLQDIINIETKLFYPLTGFMDSKDYNSVINEMQLSTKEVWTIPITLDVNKETFTNAINKEVLTLTFKNKPIATLFIEDLFKIKEQDIKKIFQTDDINHPGVKKEKSRFPFRIGGKIEVIDKEILKNSLMPKDTKKLFKQKGWNTIVGFQTRNVIHKAHEYLQRVGLEFCDALFINPLVGWKKSGDFSEQAVEKGYKKMIEIYYENLNVHFQTLKTQMRYAGPKEAIFHAIIRRNLGCTHFIIGRDHAGVGNYYGKYEAHSLARKILKTNSLGIELLLLKEPYYCNICKQMVSENCCAHKDIIRISGTKIRKKFLNNETPSSIFMREEVSKEILNLKEEMFIK</sequence>
<evidence type="ECO:0000256" key="1">
    <source>
        <dbReference type="ARBA" id="ARBA00005048"/>
    </source>
</evidence>
<dbReference type="Gene3D" id="3.40.50.620">
    <property type="entry name" value="HUPs"/>
    <property type="match status" value="1"/>
</dbReference>
<evidence type="ECO:0000313" key="4">
    <source>
        <dbReference type="EMBL" id="PKI81395.1"/>
    </source>
</evidence>
<organism evidence="4 5">
    <name type="scientific">Malaciobacter halophilus</name>
    <dbReference type="NCBI Taxonomy" id="197482"/>
    <lineage>
        <taxon>Bacteria</taxon>
        <taxon>Pseudomonadati</taxon>
        <taxon>Campylobacterota</taxon>
        <taxon>Epsilonproteobacteria</taxon>
        <taxon>Campylobacterales</taxon>
        <taxon>Arcobacteraceae</taxon>
        <taxon>Malaciobacter</taxon>
    </lineage>
</organism>
<dbReference type="Proteomes" id="UP000233248">
    <property type="component" value="Unassembled WGS sequence"/>
</dbReference>
<evidence type="ECO:0000313" key="5">
    <source>
        <dbReference type="Proteomes" id="UP000233248"/>
    </source>
</evidence>
<dbReference type="OrthoDB" id="9804504at2"/>
<dbReference type="SUPFAM" id="SSF88697">
    <property type="entry name" value="PUA domain-like"/>
    <property type="match status" value="1"/>
</dbReference>
<dbReference type="RefSeq" id="WP_101184067.1">
    <property type="nucleotide sequence ID" value="NZ_CP031218.1"/>
</dbReference>
<dbReference type="InterPro" id="IPR025980">
    <property type="entry name" value="ATP-Sase_PUA-like_dom"/>
</dbReference>
<dbReference type="SUPFAM" id="SSF52374">
    <property type="entry name" value="Nucleotidylyl transferase"/>
    <property type="match status" value="1"/>
</dbReference>
<protein>
    <submittedName>
        <fullName evidence="4">Sulfate adenylyltransferase</fullName>
    </submittedName>
</protein>
<reference evidence="4 5" key="1">
    <citation type="submission" date="2017-09" db="EMBL/GenBank/DDBJ databases">
        <title>Genomics of the genus Arcobacter.</title>
        <authorList>
            <person name="Perez-Cataluna A."/>
            <person name="Figueras M.J."/>
            <person name="Salas-Masso N."/>
        </authorList>
    </citation>
    <scope>NUCLEOTIDE SEQUENCE [LARGE SCALE GENOMIC DNA]</scope>
    <source>
        <strain evidence="4 5">DSM 18005</strain>
    </source>
</reference>
<dbReference type="InterPro" id="IPR014729">
    <property type="entry name" value="Rossmann-like_a/b/a_fold"/>
</dbReference>
<feature type="domain" description="ATP-sulfurylase PUA-like" evidence="3">
    <location>
        <begin position="3"/>
        <end position="128"/>
    </location>
</feature>
<keyword evidence="4" id="KW-0548">Nucleotidyltransferase</keyword>
<dbReference type="AlphaFoldDB" id="A0A2N1J489"/>
<dbReference type="NCBIfam" id="NF003166">
    <property type="entry name" value="PRK04149.1"/>
    <property type="match status" value="1"/>
</dbReference>
<dbReference type="InterPro" id="IPR015947">
    <property type="entry name" value="PUA-like_sf"/>
</dbReference>
<dbReference type="Pfam" id="PF01747">
    <property type="entry name" value="ATP-sulfurylase"/>
    <property type="match status" value="1"/>
</dbReference>
<keyword evidence="4" id="KW-0808">Transferase</keyword>
<evidence type="ECO:0000259" key="3">
    <source>
        <dbReference type="Pfam" id="PF14306"/>
    </source>
</evidence>
<feature type="domain" description="Sulphate adenylyltransferase catalytic" evidence="2">
    <location>
        <begin position="136"/>
        <end position="341"/>
    </location>
</feature>
<dbReference type="KEGG" id="ahs:AHALO_2563"/>
<dbReference type="Gene3D" id="3.10.400.10">
    <property type="entry name" value="Sulfate adenylyltransferase"/>
    <property type="match status" value="1"/>
</dbReference>
<evidence type="ECO:0000259" key="2">
    <source>
        <dbReference type="Pfam" id="PF01747"/>
    </source>
</evidence>
<name>A0A2N1J489_9BACT</name>
<dbReference type="PANTHER" id="PTHR43509:SF1">
    <property type="entry name" value="SULFATE ADENYLYLTRANSFERASE"/>
    <property type="match status" value="1"/>
</dbReference>
<comment type="pathway">
    <text evidence="1">Sulfur metabolism; hydrogen sulfide biosynthesis; sulfite from sulfate: step 1/3.</text>
</comment>
<dbReference type="PANTHER" id="PTHR43509">
    <property type="match status" value="1"/>
</dbReference>
<dbReference type="EMBL" id="NXIF01000016">
    <property type="protein sequence ID" value="PKI81395.1"/>
    <property type="molecule type" value="Genomic_DNA"/>
</dbReference>